<sequence length="142" mass="16414">MGDVIESDFSLGEDELLRSNCIFNTPTVRGVQPRYKAADNYVPVKRIRGDHVFSCPDQIYGQIRQHTERGHPVISTTQKLFNNRTRRRQYFLPYAAVPPLCAGRNRYFLFVLASKTFGKEKAPWCKSEGDKRQDNNCQLLPF</sequence>
<reference evidence="1 2" key="1">
    <citation type="journal article" date="2021" name="Elife">
        <title>Chloroplast acquisition without the gene transfer in kleptoplastic sea slugs, Plakobranchus ocellatus.</title>
        <authorList>
            <person name="Maeda T."/>
            <person name="Takahashi S."/>
            <person name="Yoshida T."/>
            <person name="Shimamura S."/>
            <person name="Takaki Y."/>
            <person name="Nagai Y."/>
            <person name="Toyoda A."/>
            <person name="Suzuki Y."/>
            <person name="Arimoto A."/>
            <person name="Ishii H."/>
            <person name="Satoh N."/>
            <person name="Nishiyama T."/>
            <person name="Hasebe M."/>
            <person name="Maruyama T."/>
            <person name="Minagawa J."/>
            <person name="Obokata J."/>
            <person name="Shigenobu S."/>
        </authorList>
    </citation>
    <scope>NUCLEOTIDE SEQUENCE [LARGE SCALE GENOMIC DNA]</scope>
</reference>
<keyword evidence="2" id="KW-1185">Reference proteome</keyword>
<accession>A0AAV3ZI29</accession>
<evidence type="ECO:0000313" key="1">
    <source>
        <dbReference type="EMBL" id="GFN94239.1"/>
    </source>
</evidence>
<name>A0AAV3ZI29_9GAST</name>
<proteinExistence type="predicted"/>
<dbReference type="AlphaFoldDB" id="A0AAV3ZI29"/>
<evidence type="ECO:0000313" key="2">
    <source>
        <dbReference type="Proteomes" id="UP000735302"/>
    </source>
</evidence>
<organism evidence="1 2">
    <name type="scientific">Plakobranchus ocellatus</name>
    <dbReference type="NCBI Taxonomy" id="259542"/>
    <lineage>
        <taxon>Eukaryota</taxon>
        <taxon>Metazoa</taxon>
        <taxon>Spiralia</taxon>
        <taxon>Lophotrochozoa</taxon>
        <taxon>Mollusca</taxon>
        <taxon>Gastropoda</taxon>
        <taxon>Heterobranchia</taxon>
        <taxon>Euthyneura</taxon>
        <taxon>Panpulmonata</taxon>
        <taxon>Sacoglossa</taxon>
        <taxon>Placobranchoidea</taxon>
        <taxon>Plakobranchidae</taxon>
        <taxon>Plakobranchus</taxon>
    </lineage>
</organism>
<protein>
    <submittedName>
        <fullName evidence="1">Uncharacterized protein</fullName>
    </submittedName>
</protein>
<dbReference type="Proteomes" id="UP000735302">
    <property type="component" value="Unassembled WGS sequence"/>
</dbReference>
<comment type="caution">
    <text evidence="1">The sequence shown here is derived from an EMBL/GenBank/DDBJ whole genome shotgun (WGS) entry which is preliminary data.</text>
</comment>
<dbReference type="EMBL" id="BLXT01002422">
    <property type="protein sequence ID" value="GFN94239.1"/>
    <property type="molecule type" value="Genomic_DNA"/>
</dbReference>
<gene>
    <name evidence="1" type="ORF">PoB_002074500</name>
</gene>